<evidence type="ECO:0000313" key="5">
    <source>
        <dbReference type="Proteomes" id="UP001189429"/>
    </source>
</evidence>
<keyword evidence="5" id="KW-1185">Reference proteome</keyword>
<dbReference type="InterPro" id="IPR036754">
    <property type="entry name" value="YbaK/aa-tRNA-synt-asso_dom_sf"/>
</dbReference>
<comment type="similarity">
    <text evidence="1">Belongs to the PRORSD1 family.</text>
</comment>
<dbReference type="EMBL" id="CAUYUJ010000958">
    <property type="protein sequence ID" value="CAK0793402.1"/>
    <property type="molecule type" value="Genomic_DNA"/>
</dbReference>
<dbReference type="PANTHER" id="PTHR31423">
    <property type="entry name" value="YBAK DOMAIN-CONTAINING PROTEIN"/>
    <property type="match status" value="1"/>
</dbReference>
<dbReference type="InterPro" id="IPR007214">
    <property type="entry name" value="YbaK/aa-tRNA-synth-assoc-dom"/>
</dbReference>
<sequence>HSLPLFSPPFVSFSSFLRPHVFLSQPGACAGSRSSAFRSIPGQRSRPRFLPSAPGLPERTLAQCAPPCFSRRFAPEVRRPWPGPGASSWRPPRPVLAEMTAGGSGLSLEYLAGLGAPFAAPGPAEAARGLAADACSEGSAGHGGGAAGPPQGGGRPGPAAGAGAAGAAGAAGCAAAPLTFERLASGPVAGGSGLGVLRVDASRARLGNPEQQTSEGDRRLLDEGLQGCMRALADHGFLGGARGPGPVYLSLHPPVYTCEQAERLCQAPASGAPETKNLFVKDKKKNLFLISALVGTDIKLGKLRLKGMASGGASFASNDVLFDVLRLIPGSVTPFGLINDSPAKLGQGPDGNAILPRVTFYLDANALRHEYLAFHPNACHATLEMPRSMFIDFIENVTGHEVNILESPGQ</sequence>
<evidence type="ECO:0000313" key="4">
    <source>
        <dbReference type="EMBL" id="CAK0793402.1"/>
    </source>
</evidence>
<dbReference type="SUPFAM" id="SSF55826">
    <property type="entry name" value="YbaK/ProRS associated domain"/>
    <property type="match status" value="1"/>
</dbReference>
<evidence type="ECO:0000256" key="1">
    <source>
        <dbReference type="ARBA" id="ARBA00010201"/>
    </source>
</evidence>
<reference evidence="4" key="1">
    <citation type="submission" date="2023-10" db="EMBL/GenBank/DDBJ databases">
        <authorList>
            <person name="Chen Y."/>
            <person name="Shah S."/>
            <person name="Dougan E. K."/>
            <person name="Thang M."/>
            <person name="Chan C."/>
        </authorList>
    </citation>
    <scope>NUCLEOTIDE SEQUENCE [LARGE SCALE GENOMIC DNA]</scope>
</reference>
<dbReference type="Proteomes" id="UP001189429">
    <property type="component" value="Unassembled WGS sequence"/>
</dbReference>
<protein>
    <recommendedName>
        <fullName evidence="3">YbaK/aminoacyl-tRNA synthetase-associated domain-containing protein</fullName>
    </recommendedName>
</protein>
<evidence type="ECO:0000259" key="3">
    <source>
        <dbReference type="Pfam" id="PF04073"/>
    </source>
</evidence>
<organism evidence="4 5">
    <name type="scientific">Prorocentrum cordatum</name>
    <dbReference type="NCBI Taxonomy" id="2364126"/>
    <lineage>
        <taxon>Eukaryota</taxon>
        <taxon>Sar</taxon>
        <taxon>Alveolata</taxon>
        <taxon>Dinophyceae</taxon>
        <taxon>Prorocentrales</taxon>
        <taxon>Prorocentraceae</taxon>
        <taxon>Prorocentrum</taxon>
    </lineage>
</organism>
<dbReference type="Pfam" id="PF04073">
    <property type="entry name" value="tRNA_edit"/>
    <property type="match status" value="1"/>
</dbReference>
<name>A0ABN9PK70_9DINO</name>
<dbReference type="Gene3D" id="3.90.960.10">
    <property type="entry name" value="YbaK/aminoacyl-tRNA synthetase-associated domain"/>
    <property type="match status" value="1"/>
</dbReference>
<dbReference type="PANTHER" id="PTHR31423:SF3">
    <property type="entry name" value="PROLYL-TRNA SYNTHETASE ASSOCIATED DOMAIN-CONTAINING PROTEIN 1-RELATED"/>
    <property type="match status" value="1"/>
</dbReference>
<feature type="domain" description="YbaK/aminoacyl-tRNA synthetase-associated" evidence="3">
    <location>
        <begin position="252"/>
        <end position="386"/>
    </location>
</feature>
<feature type="compositionally biased region" description="Gly residues" evidence="2">
    <location>
        <begin position="140"/>
        <end position="156"/>
    </location>
</feature>
<evidence type="ECO:0000256" key="2">
    <source>
        <dbReference type="SAM" id="MobiDB-lite"/>
    </source>
</evidence>
<accession>A0ABN9PK70</accession>
<dbReference type="InterPro" id="IPR040285">
    <property type="entry name" value="ProX/PRXD1"/>
</dbReference>
<gene>
    <name evidence="4" type="ORF">PCOR1329_LOCUS3708</name>
</gene>
<proteinExistence type="inferred from homology"/>
<feature type="non-terminal residue" evidence="4">
    <location>
        <position position="1"/>
    </location>
</feature>
<feature type="region of interest" description="Disordered" evidence="2">
    <location>
        <begin position="135"/>
        <end position="164"/>
    </location>
</feature>
<comment type="caution">
    <text evidence="4">The sequence shown here is derived from an EMBL/GenBank/DDBJ whole genome shotgun (WGS) entry which is preliminary data.</text>
</comment>